<evidence type="ECO:0000256" key="5">
    <source>
        <dbReference type="ARBA" id="ARBA00022989"/>
    </source>
</evidence>
<dbReference type="CDD" id="cd06261">
    <property type="entry name" value="TM_PBP2"/>
    <property type="match status" value="1"/>
</dbReference>
<dbReference type="OrthoDB" id="8138334at2"/>
<organism evidence="9 10">
    <name type="scientific">Ramlibacter henchirensis</name>
    <dbReference type="NCBI Taxonomy" id="204072"/>
    <lineage>
        <taxon>Bacteria</taxon>
        <taxon>Pseudomonadati</taxon>
        <taxon>Pseudomonadota</taxon>
        <taxon>Betaproteobacteria</taxon>
        <taxon>Burkholderiales</taxon>
        <taxon>Comamonadaceae</taxon>
        <taxon>Ramlibacter</taxon>
    </lineage>
</organism>
<dbReference type="GO" id="GO:0055085">
    <property type="term" value="P:transmembrane transport"/>
    <property type="evidence" value="ECO:0007669"/>
    <property type="project" value="InterPro"/>
</dbReference>
<feature type="domain" description="ABC transmembrane type-1" evidence="8">
    <location>
        <begin position="61"/>
        <end position="241"/>
    </location>
</feature>
<evidence type="ECO:0000256" key="7">
    <source>
        <dbReference type="RuleBase" id="RU363032"/>
    </source>
</evidence>
<reference evidence="9 10" key="1">
    <citation type="submission" date="2019-03" db="EMBL/GenBank/DDBJ databases">
        <title>Ramlibacter henchirensis DSM 14656, whole genome shotgun sequence.</title>
        <authorList>
            <person name="Zhang X."/>
            <person name="Feng G."/>
            <person name="Zhu H."/>
        </authorList>
    </citation>
    <scope>NUCLEOTIDE SEQUENCE [LARGE SCALE GENOMIC DNA]</scope>
    <source>
        <strain evidence="9 10">DSM 14656</strain>
    </source>
</reference>
<feature type="transmembrane region" description="Helical" evidence="7">
    <location>
        <begin position="221"/>
        <end position="242"/>
    </location>
</feature>
<dbReference type="PANTHER" id="PTHR30151">
    <property type="entry name" value="ALKANE SULFONATE ABC TRANSPORTER-RELATED, MEMBRANE SUBUNIT"/>
    <property type="match status" value="1"/>
</dbReference>
<evidence type="ECO:0000256" key="6">
    <source>
        <dbReference type="ARBA" id="ARBA00023136"/>
    </source>
</evidence>
<keyword evidence="4 7" id="KW-0812">Transmembrane</keyword>
<dbReference type="AlphaFoldDB" id="A0A4Z0BWK4"/>
<dbReference type="SUPFAM" id="SSF161098">
    <property type="entry name" value="MetI-like"/>
    <property type="match status" value="1"/>
</dbReference>
<feature type="transmembrane region" description="Helical" evidence="7">
    <location>
        <begin position="176"/>
        <end position="201"/>
    </location>
</feature>
<keyword evidence="2 7" id="KW-0813">Transport</keyword>
<keyword evidence="6 7" id="KW-0472">Membrane</keyword>
<feature type="transmembrane region" description="Helical" evidence="7">
    <location>
        <begin position="99"/>
        <end position="121"/>
    </location>
</feature>
<keyword evidence="10" id="KW-1185">Reference proteome</keyword>
<evidence type="ECO:0000313" key="9">
    <source>
        <dbReference type="EMBL" id="TFZ02628.1"/>
    </source>
</evidence>
<proteinExistence type="inferred from homology"/>
<dbReference type="Pfam" id="PF00528">
    <property type="entry name" value="BPD_transp_1"/>
    <property type="match status" value="1"/>
</dbReference>
<comment type="similarity">
    <text evidence="7">Belongs to the binding-protein-dependent transport system permease family.</text>
</comment>
<dbReference type="RefSeq" id="WP_135264153.1">
    <property type="nucleotide sequence ID" value="NZ_SMLM01000002.1"/>
</dbReference>
<sequence length="253" mass="27596">MKKESRTALRIARPLVAVLLLAVWIGYIELANIPAFVLPHPKDVAISLYQQLRSGDVLPHLAATAQEAGLGFLLGTSMAVLVGTLISRSRFAEEVLRPYIIASQTTPMVVLAPLFLMWFGFGLMPKVLIAGIITFFPLLVNVMAGLRSVNPTERRLFQSLKASPWQTFIHLEIPSALPFIFAGLRITVVLSVIGSVVGEFVGARAGLGYLAVTAAGNMDTSLLFVAVVLLMAMGLTLYVIVLRLEKHVLFWRT</sequence>
<evidence type="ECO:0000259" key="8">
    <source>
        <dbReference type="PROSITE" id="PS50928"/>
    </source>
</evidence>
<feature type="transmembrane region" description="Helical" evidence="7">
    <location>
        <begin position="127"/>
        <end position="146"/>
    </location>
</feature>
<dbReference type="InterPro" id="IPR000515">
    <property type="entry name" value="MetI-like"/>
</dbReference>
<feature type="transmembrane region" description="Helical" evidence="7">
    <location>
        <begin position="68"/>
        <end position="87"/>
    </location>
</feature>
<evidence type="ECO:0000256" key="4">
    <source>
        <dbReference type="ARBA" id="ARBA00022692"/>
    </source>
</evidence>
<evidence type="ECO:0000256" key="3">
    <source>
        <dbReference type="ARBA" id="ARBA00022475"/>
    </source>
</evidence>
<keyword evidence="3" id="KW-1003">Cell membrane</keyword>
<dbReference type="GO" id="GO:0005886">
    <property type="term" value="C:plasma membrane"/>
    <property type="evidence" value="ECO:0007669"/>
    <property type="project" value="UniProtKB-SubCell"/>
</dbReference>
<dbReference type="Proteomes" id="UP000298180">
    <property type="component" value="Unassembled WGS sequence"/>
</dbReference>
<dbReference type="PROSITE" id="PS50928">
    <property type="entry name" value="ABC_TM1"/>
    <property type="match status" value="1"/>
</dbReference>
<accession>A0A4Z0BWK4</accession>
<evidence type="ECO:0000256" key="2">
    <source>
        <dbReference type="ARBA" id="ARBA00022448"/>
    </source>
</evidence>
<name>A0A4Z0BWK4_9BURK</name>
<comment type="caution">
    <text evidence="9">The sequence shown here is derived from an EMBL/GenBank/DDBJ whole genome shotgun (WGS) entry which is preliminary data.</text>
</comment>
<evidence type="ECO:0000256" key="1">
    <source>
        <dbReference type="ARBA" id="ARBA00004651"/>
    </source>
</evidence>
<dbReference type="InterPro" id="IPR035906">
    <property type="entry name" value="MetI-like_sf"/>
</dbReference>
<keyword evidence="5 7" id="KW-1133">Transmembrane helix</keyword>
<comment type="subcellular location">
    <subcellularLocation>
        <location evidence="1 7">Cell membrane</location>
        <topology evidence="1 7">Multi-pass membrane protein</topology>
    </subcellularLocation>
</comment>
<gene>
    <name evidence="9" type="ORF">EZ313_15330</name>
</gene>
<dbReference type="EMBL" id="SMLM01000002">
    <property type="protein sequence ID" value="TFZ02628.1"/>
    <property type="molecule type" value="Genomic_DNA"/>
</dbReference>
<dbReference type="Gene3D" id="1.10.3720.10">
    <property type="entry name" value="MetI-like"/>
    <property type="match status" value="1"/>
</dbReference>
<dbReference type="PANTHER" id="PTHR30151:SF20">
    <property type="entry name" value="ABC TRANSPORTER PERMEASE PROTEIN HI_0355-RELATED"/>
    <property type="match status" value="1"/>
</dbReference>
<evidence type="ECO:0000313" key="10">
    <source>
        <dbReference type="Proteomes" id="UP000298180"/>
    </source>
</evidence>
<protein>
    <submittedName>
        <fullName evidence="9">ABC transporter permease</fullName>
    </submittedName>
</protein>